<dbReference type="KEGG" id="bspl:114856811"/>
<dbReference type="GO" id="GO:0005737">
    <property type="term" value="C:cytoplasm"/>
    <property type="evidence" value="ECO:0007669"/>
    <property type="project" value="TreeGrafter"/>
</dbReference>
<dbReference type="InParanoid" id="A0A6P7MNK1"/>
<dbReference type="PANTHER" id="PTHR13420">
    <property type="entry name" value="UPF0235 PROTEIN C15ORF40"/>
    <property type="match status" value="1"/>
</dbReference>
<dbReference type="NCBIfam" id="TIGR00251">
    <property type="entry name" value="DUF167 family protein"/>
    <property type="match status" value="1"/>
</dbReference>
<dbReference type="Proteomes" id="UP000515150">
    <property type="component" value="Chromosome 6"/>
</dbReference>
<dbReference type="CTD" id="101163570"/>
<dbReference type="PANTHER" id="PTHR13420:SF7">
    <property type="entry name" value="UPF0235 PROTEIN C15ORF40"/>
    <property type="match status" value="1"/>
</dbReference>
<dbReference type="SUPFAM" id="SSF69786">
    <property type="entry name" value="YggU-like"/>
    <property type="match status" value="1"/>
</dbReference>
<evidence type="ECO:0000256" key="2">
    <source>
        <dbReference type="SAM" id="MobiDB-lite"/>
    </source>
</evidence>
<evidence type="ECO:0000313" key="4">
    <source>
        <dbReference type="RefSeq" id="XP_029008406.1"/>
    </source>
</evidence>
<comment type="similarity">
    <text evidence="1">Belongs to the UPF0235 family.</text>
</comment>
<gene>
    <name evidence="4" type="primary">c6h15orf40</name>
</gene>
<protein>
    <submittedName>
        <fullName evidence="4">UPF0235 protein C15orf40 homolog</fullName>
    </submittedName>
</protein>
<dbReference type="Gene3D" id="3.30.1200.10">
    <property type="entry name" value="YggU-like"/>
    <property type="match status" value="1"/>
</dbReference>
<dbReference type="FunCoup" id="A0A6P7MNK1">
    <property type="interactions" value="362"/>
</dbReference>
<dbReference type="OrthoDB" id="244097at2759"/>
<dbReference type="RefSeq" id="XP_029008406.1">
    <property type="nucleotide sequence ID" value="XM_029152573.3"/>
</dbReference>
<dbReference type="Pfam" id="PF02594">
    <property type="entry name" value="DUF167"/>
    <property type="match status" value="1"/>
</dbReference>
<dbReference type="HAMAP" id="MF_00634">
    <property type="entry name" value="UPF0235"/>
    <property type="match status" value="1"/>
</dbReference>
<name>A0A6P7MNK1_BETSP</name>
<proteinExistence type="inferred from homology"/>
<dbReference type="SMART" id="SM01152">
    <property type="entry name" value="DUF167"/>
    <property type="match status" value="1"/>
</dbReference>
<evidence type="ECO:0000313" key="3">
    <source>
        <dbReference type="Proteomes" id="UP000515150"/>
    </source>
</evidence>
<evidence type="ECO:0000256" key="1">
    <source>
        <dbReference type="ARBA" id="ARBA00010364"/>
    </source>
</evidence>
<dbReference type="InterPro" id="IPR036591">
    <property type="entry name" value="YggU-like_sf"/>
</dbReference>
<accession>A0A6P7MNK1</accession>
<organism evidence="3 4">
    <name type="scientific">Betta splendens</name>
    <name type="common">Siamese fighting fish</name>
    <dbReference type="NCBI Taxonomy" id="158456"/>
    <lineage>
        <taxon>Eukaryota</taxon>
        <taxon>Metazoa</taxon>
        <taxon>Chordata</taxon>
        <taxon>Craniata</taxon>
        <taxon>Vertebrata</taxon>
        <taxon>Euteleostomi</taxon>
        <taxon>Actinopterygii</taxon>
        <taxon>Neopterygii</taxon>
        <taxon>Teleostei</taxon>
        <taxon>Neoteleostei</taxon>
        <taxon>Acanthomorphata</taxon>
        <taxon>Anabantaria</taxon>
        <taxon>Anabantiformes</taxon>
        <taxon>Anabantoidei</taxon>
        <taxon>Osphronemidae</taxon>
        <taxon>Betta</taxon>
    </lineage>
</organism>
<sequence length="178" mass="18174">MSLHSLRVEVVKRVSGGLPGSNRAFGGRRAAPAGAGAGAGAGVWVRTGTNTQMPKKEKTVKAAAAERPGAAQTGASGPVSRDKGGCVTVTVRAKPGSRHSAITDVSAEAVGVAIAAPPADGEANAELVRYLAEVLELKRSRVSLDKGSRSRDKLIRVDSCLSPEEVLSRLRQAADGPG</sequence>
<reference evidence="4" key="1">
    <citation type="submission" date="2025-08" db="UniProtKB">
        <authorList>
            <consortium name="RefSeq"/>
        </authorList>
    </citation>
    <scope>IDENTIFICATION</scope>
</reference>
<keyword evidence="3" id="KW-1185">Reference proteome</keyword>
<dbReference type="AlphaFoldDB" id="A0A6P7MNK1"/>
<feature type="region of interest" description="Disordered" evidence="2">
    <location>
        <begin position="52"/>
        <end position="84"/>
    </location>
</feature>
<dbReference type="GeneID" id="114856811"/>
<dbReference type="InterPro" id="IPR003746">
    <property type="entry name" value="DUF167"/>
</dbReference>